<evidence type="ECO:0000256" key="1">
    <source>
        <dbReference type="SAM" id="Phobius"/>
    </source>
</evidence>
<dbReference type="EMBL" id="BAAAVI010000020">
    <property type="protein sequence ID" value="GAA2871571.1"/>
    <property type="molecule type" value="Genomic_DNA"/>
</dbReference>
<keyword evidence="1" id="KW-1133">Transmembrane helix</keyword>
<gene>
    <name evidence="2" type="ORF">GCM10010517_31870</name>
</gene>
<name>A0ABP6ID53_9ACTN</name>
<evidence type="ECO:0008006" key="4">
    <source>
        <dbReference type="Google" id="ProtNLM"/>
    </source>
</evidence>
<feature type="transmembrane region" description="Helical" evidence="1">
    <location>
        <begin position="134"/>
        <end position="160"/>
    </location>
</feature>
<evidence type="ECO:0000313" key="2">
    <source>
        <dbReference type="EMBL" id="GAA2871571.1"/>
    </source>
</evidence>
<keyword evidence="1" id="KW-0812">Transmembrane</keyword>
<reference evidence="3" key="1">
    <citation type="journal article" date="2019" name="Int. J. Syst. Evol. Microbiol.">
        <title>The Global Catalogue of Microorganisms (GCM) 10K type strain sequencing project: providing services to taxonomists for standard genome sequencing and annotation.</title>
        <authorList>
            <consortium name="The Broad Institute Genomics Platform"/>
            <consortium name="The Broad Institute Genome Sequencing Center for Infectious Disease"/>
            <person name="Wu L."/>
            <person name="Ma J."/>
        </authorList>
    </citation>
    <scope>NUCLEOTIDE SEQUENCE [LARGE SCALE GENOMIC DNA]</scope>
    <source>
        <strain evidence="3">JCM 6242</strain>
    </source>
</reference>
<proteinExistence type="predicted"/>
<comment type="caution">
    <text evidence="2">The sequence shown here is derived from an EMBL/GenBank/DDBJ whole genome shotgun (WGS) entry which is preliminary data.</text>
</comment>
<dbReference type="RefSeq" id="WP_344971973.1">
    <property type="nucleotide sequence ID" value="NZ_BAAAVI010000020.1"/>
</dbReference>
<feature type="transmembrane region" description="Helical" evidence="1">
    <location>
        <begin position="52"/>
        <end position="73"/>
    </location>
</feature>
<feature type="transmembrane region" description="Helical" evidence="1">
    <location>
        <begin position="103"/>
        <end position="128"/>
    </location>
</feature>
<keyword evidence="1" id="KW-0472">Membrane</keyword>
<evidence type="ECO:0000313" key="3">
    <source>
        <dbReference type="Proteomes" id="UP001500831"/>
    </source>
</evidence>
<keyword evidence="3" id="KW-1185">Reference proteome</keyword>
<protein>
    <recommendedName>
        <fullName evidence="4">ABC transporter permease</fullName>
    </recommendedName>
</protein>
<accession>A0ABP6ID53</accession>
<feature type="transmembrane region" description="Helical" evidence="1">
    <location>
        <begin position="167"/>
        <end position="188"/>
    </location>
</feature>
<sequence>MIATLRYEFLMQVRRPVMWIVYALTVAVLLATGPGFSTLSLGGSDARDAKTAMVLLAPIMMTLMPIVYGCMLADRLVRDRRLGVDAVLDTTPADRTGRLVGKYLGACAATAVPFLAAYFARALVYVVAEGRPSALGWAVAVFVTTVVPGLLFTGALALAGPLLMPPMLFRVLFVVYWFCFVVIPPSVLPSPSYSIISPEGDYMRYGLYREGLAEGEVYRPSTAYAALDETGYFNFLRPDATPATALLWAALMLALALALLALVRLHAARTES</sequence>
<feature type="transmembrane region" description="Helical" evidence="1">
    <location>
        <begin position="245"/>
        <end position="263"/>
    </location>
</feature>
<organism evidence="2 3">
    <name type="scientific">Streptosporangium fragile</name>
    <dbReference type="NCBI Taxonomy" id="46186"/>
    <lineage>
        <taxon>Bacteria</taxon>
        <taxon>Bacillati</taxon>
        <taxon>Actinomycetota</taxon>
        <taxon>Actinomycetes</taxon>
        <taxon>Streptosporangiales</taxon>
        <taxon>Streptosporangiaceae</taxon>
        <taxon>Streptosporangium</taxon>
    </lineage>
</organism>
<dbReference type="Proteomes" id="UP001500831">
    <property type="component" value="Unassembled WGS sequence"/>
</dbReference>